<evidence type="ECO:0000259" key="1">
    <source>
        <dbReference type="PROSITE" id="PS51186"/>
    </source>
</evidence>
<gene>
    <name evidence="2" type="ORF">AVDCRST_MAG49-916</name>
</gene>
<feature type="domain" description="N-acetyltransferase" evidence="1">
    <location>
        <begin position="3"/>
        <end position="164"/>
    </location>
</feature>
<dbReference type="CDD" id="cd04301">
    <property type="entry name" value="NAT_SF"/>
    <property type="match status" value="1"/>
</dbReference>
<dbReference type="Gene3D" id="3.40.630.30">
    <property type="match status" value="1"/>
</dbReference>
<protein>
    <recommendedName>
        <fullName evidence="1">N-acetyltransferase domain-containing protein</fullName>
    </recommendedName>
</protein>
<name>A0A6J4U651_9BACT</name>
<dbReference type="AlphaFoldDB" id="A0A6J4U651"/>
<dbReference type="InterPro" id="IPR000182">
    <property type="entry name" value="GNAT_dom"/>
</dbReference>
<dbReference type="EMBL" id="CADCWG010000059">
    <property type="protein sequence ID" value="CAA9542091.1"/>
    <property type="molecule type" value="Genomic_DNA"/>
</dbReference>
<dbReference type="PROSITE" id="PS51186">
    <property type="entry name" value="GNAT"/>
    <property type="match status" value="1"/>
</dbReference>
<organism evidence="2">
    <name type="scientific">uncultured Thermomicrobiales bacterium</name>
    <dbReference type="NCBI Taxonomy" id="1645740"/>
    <lineage>
        <taxon>Bacteria</taxon>
        <taxon>Pseudomonadati</taxon>
        <taxon>Thermomicrobiota</taxon>
        <taxon>Thermomicrobia</taxon>
        <taxon>Thermomicrobiales</taxon>
        <taxon>environmental samples</taxon>
    </lineage>
</organism>
<dbReference type="SUPFAM" id="SSF55729">
    <property type="entry name" value="Acyl-CoA N-acyltransferases (Nat)"/>
    <property type="match status" value="1"/>
</dbReference>
<accession>A0A6J4U651</accession>
<dbReference type="GO" id="GO:0016747">
    <property type="term" value="F:acyltransferase activity, transferring groups other than amino-acyl groups"/>
    <property type="evidence" value="ECO:0007669"/>
    <property type="project" value="InterPro"/>
</dbReference>
<dbReference type="Pfam" id="PF13508">
    <property type="entry name" value="Acetyltransf_7"/>
    <property type="match status" value="1"/>
</dbReference>
<sequence>MDPTFRPGTLDDLDAAYEVFTRTTADLERRTGTPDAENDWLDPAFVAAFWRRRRPLFEHLTVHANGFWVAERRGRIVGYARASCQDGVRELNEFFVLPEHQNGGIGRDLLARAFPTGGARRRAVIGTTDVRALARYLKAGVYPRFPIYALSGTPRPIEIATDLAAAAAGTEAIDALREIDRAVLGFARDADHAFLLRERPVRLFRRAGRVVGYGYFGRGTGPIALLDPADFPAVLARGEAEAAARGEEEFGMNVPLVNRDAVDHLLGRGFRLEDFTVLFLSDEAFGRFEHYIVSTPDFFV</sequence>
<reference evidence="2" key="1">
    <citation type="submission" date="2020-02" db="EMBL/GenBank/DDBJ databases">
        <authorList>
            <person name="Meier V. D."/>
        </authorList>
    </citation>
    <scope>NUCLEOTIDE SEQUENCE</scope>
    <source>
        <strain evidence="2">AVDCRST_MAG49</strain>
    </source>
</reference>
<dbReference type="InterPro" id="IPR016181">
    <property type="entry name" value="Acyl_CoA_acyltransferase"/>
</dbReference>
<proteinExistence type="predicted"/>
<evidence type="ECO:0000313" key="2">
    <source>
        <dbReference type="EMBL" id="CAA9542091.1"/>
    </source>
</evidence>